<feature type="domain" description="Helicase ATP-binding" evidence="5">
    <location>
        <begin position="140"/>
        <end position="307"/>
    </location>
</feature>
<dbReference type="Pfam" id="PF00271">
    <property type="entry name" value="Helicase_C"/>
    <property type="match status" value="1"/>
</dbReference>
<dbReference type="Gene3D" id="3.40.50.300">
    <property type="entry name" value="P-loop containing nucleotide triphosphate hydrolases"/>
    <property type="match status" value="2"/>
</dbReference>
<dbReference type="InterPro" id="IPR002464">
    <property type="entry name" value="DNA/RNA_helicase_DEAH_CS"/>
</dbReference>
<dbReference type="AlphaFoldDB" id="A0A0P9RUM5"/>
<dbReference type="InterPro" id="IPR011545">
    <property type="entry name" value="DEAD/DEAH_box_helicase_dom"/>
</dbReference>
<evidence type="ECO:0000313" key="8">
    <source>
        <dbReference type="Proteomes" id="UP000050557"/>
    </source>
</evidence>
<dbReference type="PROSITE" id="PS51194">
    <property type="entry name" value="HELICASE_CTER"/>
    <property type="match status" value="1"/>
</dbReference>
<dbReference type="SMART" id="SM00490">
    <property type="entry name" value="HELICc"/>
    <property type="match status" value="1"/>
</dbReference>
<comment type="caution">
    <text evidence="7">The sequence shown here is derived from an EMBL/GenBank/DDBJ whole genome shotgun (WGS) entry which is preliminary data.</text>
</comment>
<evidence type="ECO:0000259" key="6">
    <source>
        <dbReference type="PROSITE" id="PS51194"/>
    </source>
</evidence>
<keyword evidence="3" id="KW-0347">Helicase</keyword>
<dbReference type="RefSeq" id="WP_054985185.1">
    <property type="nucleotide sequence ID" value="NZ_CP092918.1"/>
</dbReference>
<name>A0A0P9RUM5_9PSED</name>
<dbReference type="Proteomes" id="UP000050557">
    <property type="component" value="Unassembled WGS sequence"/>
</dbReference>
<dbReference type="SMART" id="SM00487">
    <property type="entry name" value="DEXDc"/>
    <property type="match status" value="1"/>
</dbReference>
<evidence type="ECO:0008006" key="9">
    <source>
        <dbReference type="Google" id="ProtNLM"/>
    </source>
</evidence>
<evidence type="ECO:0000256" key="2">
    <source>
        <dbReference type="ARBA" id="ARBA00022801"/>
    </source>
</evidence>
<keyword evidence="2" id="KW-0378">Hydrolase</keyword>
<dbReference type="SUPFAM" id="SSF52540">
    <property type="entry name" value="P-loop containing nucleoside triphosphate hydrolases"/>
    <property type="match status" value="1"/>
</dbReference>
<dbReference type="PANTHER" id="PTHR47961">
    <property type="entry name" value="DNA POLYMERASE THETA, PUTATIVE (AFU_ORTHOLOGUE AFUA_1G05260)-RELATED"/>
    <property type="match status" value="1"/>
</dbReference>
<dbReference type="GO" id="GO:0003676">
    <property type="term" value="F:nucleic acid binding"/>
    <property type="evidence" value="ECO:0007669"/>
    <property type="project" value="InterPro"/>
</dbReference>
<dbReference type="InterPro" id="IPR027417">
    <property type="entry name" value="P-loop_NTPase"/>
</dbReference>
<gene>
    <name evidence="7" type="ORF">ALO68_00285</name>
</gene>
<evidence type="ECO:0000313" key="7">
    <source>
        <dbReference type="EMBL" id="KPX47538.1"/>
    </source>
</evidence>
<dbReference type="Pfam" id="PF00270">
    <property type="entry name" value="DEAD"/>
    <property type="match status" value="1"/>
</dbReference>
<keyword evidence="4" id="KW-0067">ATP-binding</keyword>
<dbReference type="GO" id="GO:0005524">
    <property type="term" value="F:ATP binding"/>
    <property type="evidence" value="ECO:0007669"/>
    <property type="project" value="UniProtKB-KW"/>
</dbReference>
<evidence type="ECO:0000259" key="5">
    <source>
        <dbReference type="PROSITE" id="PS51192"/>
    </source>
</evidence>
<dbReference type="InterPro" id="IPR014001">
    <property type="entry name" value="Helicase_ATP-bd"/>
</dbReference>
<dbReference type="PANTHER" id="PTHR47961:SF6">
    <property type="entry name" value="DNA-DIRECTED DNA POLYMERASE"/>
    <property type="match status" value="1"/>
</dbReference>
<dbReference type="PROSITE" id="PS00690">
    <property type="entry name" value="DEAH_ATP_HELICASE"/>
    <property type="match status" value="1"/>
</dbReference>
<dbReference type="GO" id="GO:0016787">
    <property type="term" value="F:hydrolase activity"/>
    <property type="evidence" value="ECO:0007669"/>
    <property type="project" value="UniProtKB-KW"/>
</dbReference>
<dbReference type="GO" id="GO:0004386">
    <property type="term" value="F:helicase activity"/>
    <property type="evidence" value="ECO:0007669"/>
    <property type="project" value="UniProtKB-KW"/>
</dbReference>
<dbReference type="InterPro" id="IPR050474">
    <property type="entry name" value="Hel308_SKI2-like"/>
</dbReference>
<dbReference type="EMBL" id="LJQM01000065">
    <property type="protein sequence ID" value="KPX47538.1"/>
    <property type="molecule type" value="Genomic_DNA"/>
</dbReference>
<accession>A0A0P9RUM5</accession>
<evidence type="ECO:0000256" key="3">
    <source>
        <dbReference type="ARBA" id="ARBA00022806"/>
    </source>
</evidence>
<evidence type="ECO:0000256" key="1">
    <source>
        <dbReference type="ARBA" id="ARBA00022741"/>
    </source>
</evidence>
<evidence type="ECO:0000256" key="4">
    <source>
        <dbReference type="ARBA" id="ARBA00022840"/>
    </source>
</evidence>
<feature type="domain" description="Helicase C-terminal" evidence="6">
    <location>
        <begin position="363"/>
        <end position="556"/>
    </location>
</feature>
<organism evidence="7 8">
    <name type="scientific">Pseudomonas syringae pv. helianthi</name>
    <dbReference type="NCBI Taxonomy" id="251654"/>
    <lineage>
        <taxon>Bacteria</taxon>
        <taxon>Pseudomonadati</taxon>
        <taxon>Pseudomonadota</taxon>
        <taxon>Gammaproteobacteria</taxon>
        <taxon>Pseudomonadales</taxon>
        <taxon>Pseudomonadaceae</taxon>
        <taxon>Pseudomonas</taxon>
    </lineage>
</organism>
<dbReference type="PROSITE" id="PS51192">
    <property type="entry name" value="HELICASE_ATP_BIND_1"/>
    <property type="match status" value="1"/>
</dbReference>
<dbReference type="PATRIC" id="fig|251654.3.peg.379"/>
<protein>
    <recommendedName>
        <fullName evidence="9">DEAD/DEAH box helicase</fullName>
    </recommendedName>
</protein>
<proteinExistence type="predicted"/>
<reference evidence="7 8" key="1">
    <citation type="submission" date="2015-09" db="EMBL/GenBank/DDBJ databases">
        <title>Genome announcement of multiple Pseudomonas syringae strains.</title>
        <authorList>
            <person name="Thakur S."/>
            <person name="Wang P.W."/>
            <person name="Gong Y."/>
            <person name="Weir B.S."/>
            <person name="Guttman D.S."/>
        </authorList>
    </citation>
    <scope>NUCLEOTIDE SEQUENCE [LARGE SCALE GENOMIC DNA]</scope>
    <source>
        <strain evidence="7 8">ICMP4531</strain>
    </source>
</reference>
<keyword evidence="1" id="KW-0547">Nucleotide-binding</keyword>
<dbReference type="InterPro" id="IPR001650">
    <property type="entry name" value="Helicase_C-like"/>
</dbReference>
<sequence>MNIAEEFQPQIAKLYKLNIESLLPVPINAASITEAEIKKLIGVSSALSLSNEPSDLILSYEIMSRLIESTEESAIDITSAADIILSRLGNFPGRTLLRSRYTQDERPSIPISLALERVAREAENSTNEGILLTDFQYKLLKALQKQTSLSVSAPTSAGKSFILNIDLVRRLKSCTEKVVVYIVPTRALISEVSNRIRQTLQREYINDTTVRTAPFPLETESKFKSIVYILTPERLLTLLKPKNNTQQISTLIVDEAHEIQKGNRGIVLHNAVEIALSKHPKTSLMFASPLIKNPGYLLHLFKRSDNGQFFTETVSPVSQNILLISEVNKKPNMVNVSLLTNKFDITIGERHVNFRFRDSIFKQRANLAYAITKNDDSTIIFANDPSDAEKIASELSSLNKNFEPSSNIKEFVSFIRSEIHEEHGLVKSLQSGVAFHYGDIPSIVRAGIEDLFRSGEIKYICCTSTLLQGVNLPAKHIVIDNPYSGKNPMLRSDFLNLAGRAGRLLQEFHGNIWCIRPGSWEDESYKGDTLQEIKSSMDKIMGDGGKIIQELINESLTDEKEKEIAEAGFSKLFHESMTSTDTELTAKYSTSDTAEIFNDNLIHIRSLEVTLPYDILEAHRSLRPDHLQHIYNHMIGVLSIDHLSLLHPFEVGGKERMSNAVDLVCEYFSWDAPANSIKYKNLICNLAHDWVTGKSIGSILKDRVNYVRRDDDNKLSASSIIRQVLKVIESAIRFRLVKYLSAYEDLLELALLERGFSKEDAQQAPYHTFLEFGSCNKVELGLMSVGFSRFTALRLKKIIGNTAAVDVEDYLEALSKININSIDLPKLCLNELKSILGR</sequence>